<evidence type="ECO:0000256" key="1">
    <source>
        <dbReference type="SAM" id="MobiDB-lite"/>
    </source>
</evidence>
<protein>
    <submittedName>
        <fullName evidence="3">Nuclear pore complex protein Nup50</fullName>
    </submittedName>
</protein>
<comment type="caution">
    <text evidence="3">The sequence shown here is derived from an EMBL/GenBank/DDBJ whole genome shotgun (WGS) entry which is preliminary data.</text>
</comment>
<dbReference type="EMBL" id="JBJKFK010000908">
    <property type="protein sequence ID" value="KAL3314781.1"/>
    <property type="molecule type" value="Genomic_DNA"/>
</dbReference>
<evidence type="ECO:0000313" key="3">
    <source>
        <dbReference type="EMBL" id="KAL3314781.1"/>
    </source>
</evidence>
<accession>A0ABD2Q953</accession>
<sequence>MPKRNADTELNADNYDQEFEKVERGSFQRADTMCLKDRVILSVKRVHHASNDVNTHGVLKNFSGFAGSSSTPKSTGLFQFNAKKDQNPVVKESTNKTLDSESGNKDYPPEFLNQLTALNKSLVNWIEKHVKDDPVCILSPIFVDYNNHFEDLKKKHQIHTENGTGKNSTFKQTNNISDASKQAMSNFKFGLNNSNNITTAQTTASETLPKESDTQKPLFSFTNSATADRPTAKFVFGSASTGSAEPAKTLFKFGAEASSDTSKPLFSFGSNNTASTSQTATGTFSFGSKSPAFLSNQPIAQTDDVANDDEEYVPPEAEKSTRKEEGSVYDVRCKLFARIADSWKDKGIGNAFIKPIESESKKFQLIIRADTTLSKPV</sequence>
<dbReference type="AlphaFoldDB" id="A0ABD2Q953"/>
<dbReference type="Proteomes" id="UP001626550">
    <property type="component" value="Unassembled WGS sequence"/>
</dbReference>
<gene>
    <name evidence="3" type="primary">NUP50</name>
    <name evidence="3" type="ORF">Ciccas_006598</name>
</gene>
<dbReference type="InterPro" id="IPR015007">
    <property type="entry name" value="NUP2/50/61"/>
</dbReference>
<name>A0ABD2Q953_9PLAT</name>
<organism evidence="3 4">
    <name type="scientific">Cichlidogyrus casuarinus</name>
    <dbReference type="NCBI Taxonomy" id="1844966"/>
    <lineage>
        <taxon>Eukaryota</taxon>
        <taxon>Metazoa</taxon>
        <taxon>Spiralia</taxon>
        <taxon>Lophotrochozoa</taxon>
        <taxon>Platyhelminthes</taxon>
        <taxon>Monogenea</taxon>
        <taxon>Monopisthocotylea</taxon>
        <taxon>Dactylogyridea</taxon>
        <taxon>Ancyrocephalidae</taxon>
        <taxon>Cichlidogyrus</taxon>
    </lineage>
</organism>
<keyword evidence="4" id="KW-1185">Reference proteome</keyword>
<dbReference type="Gene3D" id="2.30.29.30">
    <property type="entry name" value="Pleckstrin-homology domain (PH domain)/Phosphotyrosine-binding domain (PTB)"/>
    <property type="match status" value="1"/>
</dbReference>
<feature type="domain" description="Nuclear pore complex NUP2/50/61" evidence="2">
    <location>
        <begin position="3"/>
        <end position="68"/>
    </location>
</feature>
<dbReference type="SUPFAM" id="SSF50729">
    <property type="entry name" value="PH domain-like"/>
    <property type="match status" value="1"/>
</dbReference>
<reference evidence="3 4" key="1">
    <citation type="submission" date="2024-11" db="EMBL/GenBank/DDBJ databases">
        <title>Adaptive evolution of stress response genes in parasites aligns with host niche diversity.</title>
        <authorList>
            <person name="Hahn C."/>
            <person name="Resl P."/>
        </authorList>
    </citation>
    <scope>NUCLEOTIDE SEQUENCE [LARGE SCALE GENOMIC DNA]</scope>
    <source>
        <strain evidence="3">EGGRZ-B1_66</strain>
        <tissue evidence="3">Body</tissue>
    </source>
</reference>
<proteinExistence type="predicted"/>
<evidence type="ECO:0000259" key="2">
    <source>
        <dbReference type="Pfam" id="PF08911"/>
    </source>
</evidence>
<dbReference type="InterPro" id="IPR011993">
    <property type="entry name" value="PH-like_dom_sf"/>
</dbReference>
<feature type="region of interest" description="Disordered" evidence="1">
    <location>
        <begin position="86"/>
        <end position="105"/>
    </location>
</feature>
<evidence type="ECO:0000313" key="4">
    <source>
        <dbReference type="Proteomes" id="UP001626550"/>
    </source>
</evidence>
<dbReference type="Pfam" id="PF08911">
    <property type="entry name" value="NUP50"/>
    <property type="match status" value="1"/>
</dbReference>